<feature type="transmembrane region" description="Helical" evidence="6">
    <location>
        <begin position="192"/>
        <end position="216"/>
    </location>
</feature>
<sequence length="504" mass="55190">MSIPLRVRRQSAAAPPELFGDEIQHVLSHASEHHYPTSKPNILAKITTATEDVDVYNRFSKRRKTILTTAVAFCSLCSPFSTTCIFSAVPEIAAQFGTTGTVINITSTAYLLCMAIAPLWWGPMSQVYGRKPIYTAAALGYTVGSMGTALSKNLATFVVFRCVCALFGSALMACGAGIIADMYEPRSRGTAMGYYLSGTVIGPALGPFIAGLIINWRPWPDVFWFTVGLGGVALLLCLFVLPETSHHRIHDDLRKEQGHFVVVWVNPLKPLCLFIYPNIALVGLVSSFVLWMMYSLLTPIRYVINPRFGITSPALSGLFNLAPGFGYLVGTFVGGRFADYEVRKWVRIRGRRVPEDRLRSAIWVLLLVLPGTALIYGWSIDQRKGGIAVPVIAMFFNGIAQLVLFTCVNTYCVDCMQERSTEVVGANYSIRYVFAATASAVILPLIDAVGVGWANTLAAALLVLSGVFTILVVKFGERWRLGVDEWIKSRSTTTNPLDVVKDSA</sequence>
<dbReference type="RefSeq" id="XP_040726028.1">
    <property type="nucleotide sequence ID" value="XM_040866803.1"/>
</dbReference>
<evidence type="ECO:0000256" key="6">
    <source>
        <dbReference type="SAM" id="Phobius"/>
    </source>
</evidence>
<feature type="transmembrane region" description="Helical" evidence="6">
    <location>
        <begin position="273"/>
        <end position="294"/>
    </location>
</feature>
<dbReference type="OMA" id="GNYFMRY"/>
<keyword evidence="3 6" id="KW-0812">Transmembrane</keyword>
<keyword evidence="2" id="KW-0813">Transport</keyword>
<feature type="transmembrane region" description="Helical" evidence="6">
    <location>
        <begin position="314"/>
        <end position="337"/>
    </location>
</feature>
<dbReference type="InterPro" id="IPR011701">
    <property type="entry name" value="MFS"/>
</dbReference>
<dbReference type="EMBL" id="MCFI01000007">
    <property type="protein sequence ID" value="ORY83733.1"/>
    <property type="molecule type" value="Genomic_DNA"/>
</dbReference>
<dbReference type="InterPro" id="IPR020846">
    <property type="entry name" value="MFS_dom"/>
</dbReference>
<feature type="transmembrane region" description="Helical" evidence="6">
    <location>
        <begin position="157"/>
        <end position="180"/>
    </location>
</feature>
<protein>
    <submittedName>
        <fullName evidence="8">Major facilitator superfamily domain-containing protein</fullName>
    </submittedName>
</protein>
<dbReference type="GeneID" id="63783402"/>
<gene>
    <name evidence="8" type="ORF">BCR37DRAFT_277148</name>
</gene>
<dbReference type="PANTHER" id="PTHR23502">
    <property type="entry name" value="MAJOR FACILITATOR SUPERFAMILY"/>
    <property type="match status" value="1"/>
</dbReference>
<evidence type="ECO:0000256" key="1">
    <source>
        <dbReference type="ARBA" id="ARBA00004141"/>
    </source>
</evidence>
<accession>A0A1Y2FIH7</accession>
<keyword evidence="9" id="KW-1185">Reference proteome</keyword>
<evidence type="ECO:0000313" key="9">
    <source>
        <dbReference type="Proteomes" id="UP000193685"/>
    </source>
</evidence>
<reference evidence="8 9" key="1">
    <citation type="submission" date="2016-07" db="EMBL/GenBank/DDBJ databases">
        <title>Pervasive Adenine N6-methylation of Active Genes in Fungi.</title>
        <authorList>
            <consortium name="DOE Joint Genome Institute"/>
            <person name="Mondo S.J."/>
            <person name="Dannebaum R.O."/>
            <person name="Kuo R.C."/>
            <person name="Labutti K."/>
            <person name="Haridas S."/>
            <person name="Kuo A."/>
            <person name="Salamov A."/>
            <person name="Ahrendt S.R."/>
            <person name="Lipzen A."/>
            <person name="Sullivan W."/>
            <person name="Andreopoulos W.B."/>
            <person name="Clum A."/>
            <person name="Lindquist E."/>
            <person name="Daum C."/>
            <person name="Ramamoorthy G.K."/>
            <person name="Gryganskyi A."/>
            <person name="Culley D."/>
            <person name="Magnuson J.K."/>
            <person name="James T.Y."/>
            <person name="O'Malley M.A."/>
            <person name="Stajich J.E."/>
            <person name="Spatafora J.W."/>
            <person name="Visel A."/>
            <person name="Grigoriev I.V."/>
        </authorList>
    </citation>
    <scope>NUCLEOTIDE SEQUENCE [LARGE SCALE GENOMIC DNA]</scope>
    <source>
        <strain evidence="8 9">12-1054</strain>
    </source>
</reference>
<dbReference type="CDD" id="cd17323">
    <property type="entry name" value="MFS_Tpo1_MDR_like"/>
    <property type="match status" value="1"/>
</dbReference>
<dbReference type="Proteomes" id="UP000193685">
    <property type="component" value="Unassembled WGS sequence"/>
</dbReference>
<feature type="transmembrane region" description="Helical" evidence="6">
    <location>
        <begin position="222"/>
        <end position="241"/>
    </location>
</feature>
<feature type="transmembrane region" description="Helical" evidence="6">
    <location>
        <begin position="133"/>
        <end position="151"/>
    </location>
</feature>
<evidence type="ECO:0000256" key="4">
    <source>
        <dbReference type="ARBA" id="ARBA00022989"/>
    </source>
</evidence>
<keyword evidence="5 6" id="KW-0472">Membrane</keyword>
<feature type="transmembrane region" description="Helical" evidence="6">
    <location>
        <begin position="429"/>
        <end position="446"/>
    </location>
</feature>
<feature type="transmembrane region" description="Helical" evidence="6">
    <location>
        <begin position="358"/>
        <end position="379"/>
    </location>
</feature>
<keyword evidence="4 6" id="KW-1133">Transmembrane helix</keyword>
<proteinExistence type="predicted"/>
<evidence type="ECO:0000256" key="5">
    <source>
        <dbReference type="ARBA" id="ARBA00023136"/>
    </source>
</evidence>
<dbReference type="AlphaFoldDB" id="A0A1Y2FIH7"/>
<dbReference type="GO" id="GO:0005886">
    <property type="term" value="C:plasma membrane"/>
    <property type="evidence" value="ECO:0007669"/>
    <property type="project" value="TreeGrafter"/>
</dbReference>
<evidence type="ECO:0000313" key="8">
    <source>
        <dbReference type="EMBL" id="ORY83733.1"/>
    </source>
</evidence>
<dbReference type="InterPro" id="IPR036259">
    <property type="entry name" value="MFS_trans_sf"/>
</dbReference>
<dbReference type="GO" id="GO:0022857">
    <property type="term" value="F:transmembrane transporter activity"/>
    <property type="evidence" value="ECO:0007669"/>
    <property type="project" value="InterPro"/>
</dbReference>
<organism evidence="8 9">
    <name type="scientific">Protomyces lactucae-debilis</name>
    <dbReference type="NCBI Taxonomy" id="2754530"/>
    <lineage>
        <taxon>Eukaryota</taxon>
        <taxon>Fungi</taxon>
        <taxon>Dikarya</taxon>
        <taxon>Ascomycota</taxon>
        <taxon>Taphrinomycotina</taxon>
        <taxon>Taphrinomycetes</taxon>
        <taxon>Taphrinales</taxon>
        <taxon>Protomycetaceae</taxon>
        <taxon>Protomyces</taxon>
    </lineage>
</organism>
<feature type="transmembrane region" description="Helical" evidence="6">
    <location>
        <begin position="452"/>
        <end position="473"/>
    </location>
</feature>
<comment type="caution">
    <text evidence="8">The sequence shown here is derived from an EMBL/GenBank/DDBJ whole genome shotgun (WGS) entry which is preliminary data.</text>
</comment>
<feature type="transmembrane region" description="Helical" evidence="6">
    <location>
        <begin position="385"/>
        <end position="408"/>
    </location>
</feature>
<name>A0A1Y2FIH7_PROLT</name>
<dbReference type="OrthoDB" id="3066029at2759"/>
<dbReference type="Gene3D" id="1.20.1250.20">
    <property type="entry name" value="MFS general substrate transporter like domains"/>
    <property type="match status" value="1"/>
</dbReference>
<dbReference type="STRING" id="56484.A0A1Y2FIH7"/>
<comment type="subcellular location">
    <subcellularLocation>
        <location evidence="1">Membrane</location>
        <topology evidence="1">Multi-pass membrane protein</topology>
    </subcellularLocation>
</comment>
<evidence type="ECO:0000256" key="2">
    <source>
        <dbReference type="ARBA" id="ARBA00022448"/>
    </source>
</evidence>
<feature type="transmembrane region" description="Helical" evidence="6">
    <location>
        <begin position="66"/>
        <end position="89"/>
    </location>
</feature>
<evidence type="ECO:0000259" key="7">
    <source>
        <dbReference type="PROSITE" id="PS50850"/>
    </source>
</evidence>
<feature type="domain" description="Major facilitator superfamily (MFS) profile" evidence="7">
    <location>
        <begin position="67"/>
        <end position="477"/>
    </location>
</feature>
<dbReference type="PANTHER" id="PTHR23502:SF64">
    <property type="entry name" value="TRANSPORTER, PUTATIVE (AFU_ORTHOLOGUE AFUA_3G11760)-RELATED"/>
    <property type="match status" value="1"/>
</dbReference>
<evidence type="ECO:0000256" key="3">
    <source>
        <dbReference type="ARBA" id="ARBA00022692"/>
    </source>
</evidence>
<dbReference type="Pfam" id="PF07690">
    <property type="entry name" value="MFS_1"/>
    <property type="match status" value="1"/>
</dbReference>
<dbReference type="PROSITE" id="PS50850">
    <property type="entry name" value="MFS"/>
    <property type="match status" value="1"/>
</dbReference>
<feature type="transmembrane region" description="Helical" evidence="6">
    <location>
        <begin position="101"/>
        <end position="121"/>
    </location>
</feature>
<dbReference type="SUPFAM" id="SSF103473">
    <property type="entry name" value="MFS general substrate transporter"/>
    <property type="match status" value="1"/>
</dbReference>